<dbReference type="Proteomes" id="UP000694228">
    <property type="component" value="Chromosome"/>
</dbReference>
<evidence type="ECO:0000313" key="1">
    <source>
        <dbReference type="EMBL" id="QXO94245.1"/>
    </source>
</evidence>
<accession>A0A8F5VMX6</accession>
<dbReference type="AlphaFoldDB" id="A0A8F5VMX6"/>
<name>A0A8F5VMX6_METHU</name>
<reference evidence="1 2" key="1">
    <citation type="submission" date="2021-06" db="EMBL/GenBank/DDBJ databases">
        <title>Complete genome sequence of the secondary alcohol utilizing methanogen Methanospirillum hungatei strain GP1.</title>
        <authorList>
            <person name="Day L.A."/>
            <person name="Costa K.C."/>
        </authorList>
    </citation>
    <scope>NUCLEOTIDE SEQUENCE [LARGE SCALE GENOMIC DNA]</scope>
    <source>
        <strain evidence="1 2">GP1</strain>
    </source>
</reference>
<evidence type="ECO:0000313" key="2">
    <source>
        <dbReference type="Proteomes" id="UP000694228"/>
    </source>
</evidence>
<sequence length="155" mass="18053">MKSTIFNKHLRNSEIAFDLCTKYGGYYRFISGEVFNEDFPTMTISLKNDSFFLSKLNSTENQFEIRFSLFLNKTDHIMCTFLKSELKSNKQAMIRVENSDPAYFSDDLIGGIIVITQDHEKNWIGIVLELEDDIERFQSFFNLRFSDIDGVIDAL</sequence>
<gene>
    <name evidence="1" type="ORF">KSK55_13045</name>
</gene>
<proteinExistence type="predicted"/>
<dbReference type="EMBL" id="CP077107">
    <property type="protein sequence ID" value="QXO94245.1"/>
    <property type="molecule type" value="Genomic_DNA"/>
</dbReference>
<protein>
    <submittedName>
        <fullName evidence="1">Uncharacterized protein</fullName>
    </submittedName>
</protein>
<organism evidence="1 2">
    <name type="scientific">Methanospirillum hungatei</name>
    <dbReference type="NCBI Taxonomy" id="2203"/>
    <lineage>
        <taxon>Archaea</taxon>
        <taxon>Methanobacteriati</taxon>
        <taxon>Methanobacteriota</taxon>
        <taxon>Stenosarchaea group</taxon>
        <taxon>Methanomicrobia</taxon>
        <taxon>Methanomicrobiales</taxon>
        <taxon>Methanospirillaceae</taxon>
        <taxon>Methanospirillum</taxon>
    </lineage>
</organism>